<accession>K2PPE8</accession>
<sequence>MDNTKINNHEATVENLEEAGYRRYQGDEMDIYYNVNICEHVGECVRGNAAVWEVGRKPWILPNNGEKLGNQRIINRCPSGALKYIK</sequence>
<name>K2PPE8_9LACT</name>
<evidence type="ECO:0000313" key="3">
    <source>
        <dbReference type="Proteomes" id="UP000006787"/>
    </source>
</evidence>
<evidence type="ECO:0000313" key="2">
    <source>
        <dbReference type="EMBL" id="EKF52134.1"/>
    </source>
</evidence>
<feature type="domain" description="Divergent 4Fe-4S mono-cluster" evidence="1">
    <location>
        <begin position="24"/>
        <end position="85"/>
    </location>
</feature>
<dbReference type="EMBL" id="AMQS01000004">
    <property type="protein sequence ID" value="EKF52134.1"/>
    <property type="molecule type" value="Genomic_DNA"/>
</dbReference>
<dbReference type="AlphaFoldDB" id="K2PPE8"/>
<dbReference type="eggNOG" id="COG3592">
    <property type="taxonomic scope" value="Bacteria"/>
</dbReference>
<proteinExistence type="predicted"/>
<dbReference type="Proteomes" id="UP000006787">
    <property type="component" value="Unassembled WGS sequence"/>
</dbReference>
<dbReference type="Pfam" id="PF06902">
    <property type="entry name" value="Fer4_19"/>
    <property type="match status" value="1"/>
</dbReference>
<dbReference type="RefSeq" id="WP_003134620.1">
    <property type="nucleotide sequence ID" value="NZ_AMQS01000004.1"/>
</dbReference>
<gene>
    <name evidence="2" type="ORF">C426_0407</name>
</gene>
<reference evidence="2 3" key="1">
    <citation type="journal article" date="2012" name="J. Bacteriol.">
        <title>Genome Sequence of the Bacteriocin-Producing Strain Lactococcus garvieae DCC43.</title>
        <authorList>
            <person name="Gabrielsen C."/>
            <person name="Brede D.A."/>
            <person name="Hernandez P.E."/>
            <person name="Nes I.F."/>
            <person name="Diep D.B."/>
        </authorList>
    </citation>
    <scope>NUCLEOTIDE SEQUENCE [LARGE SCALE GENOMIC DNA]</scope>
    <source>
        <strain evidence="2 3">DCC43</strain>
    </source>
</reference>
<protein>
    <recommendedName>
        <fullName evidence="1">Divergent 4Fe-4S mono-cluster domain-containing protein</fullName>
    </recommendedName>
</protein>
<evidence type="ECO:0000259" key="1">
    <source>
        <dbReference type="Pfam" id="PF06902"/>
    </source>
</evidence>
<organism evidence="2 3">
    <name type="scientific">Lactococcus garvieae DCC43</name>
    <dbReference type="NCBI Taxonomy" id="1231377"/>
    <lineage>
        <taxon>Bacteria</taxon>
        <taxon>Bacillati</taxon>
        <taxon>Bacillota</taxon>
        <taxon>Bacilli</taxon>
        <taxon>Lactobacillales</taxon>
        <taxon>Streptococcaceae</taxon>
        <taxon>Lactococcus</taxon>
    </lineage>
</organism>
<comment type="caution">
    <text evidence="2">The sequence shown here is derived from an EMBL/GenBank/DDBJ whole genome shotgun (WGS) entry which is preliminary data.</text>
</comment>
<dbReference type="InterPro" id="IPR010693">
    <property type="entry name" value="Divergent_4Fe-4S_mono-cluster"/>
</dbReference>
<dbReference type="PATRIC" id="fig|1231377.3.peg.408"/>